<evidence type="ECO:0000313" key="3">
    <source>
        <dbReference type="Proteomes" id="UP000218899"/>
    </source>
</evidence>
<dbReference type="EMBL" id="AP014936">
    <property type="protein sequence ID" value="BAU48312.1"/>
    <property type="molecule type" value="Genomic_DNA"/>
</dbReference>
<keyword evidence="3" id="KW-1185">Reference proteome</keyword>
<gene>
    <name evidence="2" type="ORF">SVA_1758</name>
</gene>
<name>A0A1B4V6U3_9GAMM</name>
<protein>
    <submittedName>
        <fullName evidence="2">Uncharacterized protein</fullName>
    </submittedName>
</protein>
<keyword evidence="1" id="KW-0732">Signal</keyword>
<feature type="signal peptide" evidence="1">
    <location>
        <begin position="1"/>
        <end position="22"/>
    </location>
</feature>
<proteinExistence type="predicted"/>
<feature type="chain" id="PRO_5008571223" evidence="1">
    <location>
        <begin position="23"/>
        <end position="149"/>
    </location>
</feature>
<organism evidence="2 3">
    <name type="scientific">Sulfurifustis variabilis</name>
    <dbReference type="NCBI Taxonomy" id="1675686"/>
    <lineage>
        <taxon>Bacteria</taxon>
        <taxon>Pseudomonadati</taxon>
        <taxon>Pseudomonadota</taxon>
        <taxon>Gammaproteobacteria</taxon>
        <taxon>Acidiferrobacterales</taxon>
        <taxon>Acidiferrobacteraceae</taxon>
        <taxon>Sulfurifustis</taxon>
    </lineage>
</organism>
<evidence type="ECO:0000313" key="2">
    <source>
        <dbReference type="EMBL" id="BAU48312.1"/>
    </source>
</evidence>
<reference evidence="2 3" key="1">
    <citation type="submission" date="2015-08" db="EMBL/GenBank/DDBJ databases">
        <title>Complete genome sequence of Sulfurifustis variabilis.</title>
        <authorList>
            <person name="Miura A."/>
            <person name="Kojima H."/>
            <person name="Fukui M."/>
        </authorList>
    </citation>
    <scope>NUCLEOTIDE SEQUENCE [LARGE SCALE GENOMIC DNA]</scope>
    <source>
        <strain evidence="3">skN76</strain>
    </source>
</reference>
<accession>A0A1B4V6U3</accession>
<dbReference type="RefSeq" id="WP_096460839.1">
    <property type="nucleotide sequence ID" value="NZ_AP014936.1"/>
</dbReference>
<dbReference type="Proteomes" id="UP000218899">
    <property type="component" value="Chromosome"/>
</dbReference>
<sequence length="149" mass="16485">MRIVQAALVAYLTLVTSVNSAAADYLDYFKKANIEVTKIVGQTSSHIGNGFEIKAAYGYTPETALRGHFVGVFLIEDGAFVEVIDVLPSERGLDFFPRIQEASKSRVVVSFLSDYGELRKRQYVLDLTKEKKLVEVIELEPAGIPGNLQ</sequence>
<dbReference type="AlphaFoldDB" id="A0A1B4V6U3"/>
<dbReference type="KEGG" id="sva:SVA_1758"/>
<evidence type="ECO:0000256" key="1">
    <source>
        <dbReference type="SAM" id="SignalP"/>
    </source>
</evidence>